<feature type="domain" description="Hydantoinase B/oxoprolinase" evidence="1">
    <location>
        <begin position="4"/>
        <end position="527"/>
    </location>
</feature>
<dbReference type="EMBL" id="JBHSDT010000004">
    <property type="protein sequence ID" value="MFC4403406.1"/>
    <property type="molecule type" value="Genomic_DNA"/>
</dbReference>
<proteinExistence type="predicted"/>
<gene>
    <name evidence="2" type="ORF">ACFOY7_09970</name>
</gene>
<comment type="caution">
    <text evidence="2">The sequence shown here is derived from an EMBL/GenBank/DDBJ whole genome shotgun (WGS) entry which is preliminary data.</text>
</comment>
<sequence>MDQDMILSQVVGGSLDAIAREMSATVTRTARSPLFNEAHDFTTGVFDLSGRKSRLVAQAPGCTLHLYAIVGAVDHLIDAFRYDLHPGDILLVNDPYHGGSHSLDWTIVMPVFYNRKPILLPAVRSHMGDNGGPVAGGYNPKSQDIWHDGLRIPPLKIYERGEKRQDVFDLIVANNRLSHWLEGDLDAMIGACKLAAGRIQQMLDQYGAEKMIGTIDNRISYTERRVRDEIASWPDGTYSAETYADHDFQGNHDIKVKATVTVTGSDLHIDFTGSSPQVDGFINSPLSNTTSFAFVGISTCCDEDIPINEGYMNPVTVTAPEGTVVNPVLPAPCGHATACVGAEIAEAVLLAIAECAPKRVGVNAHKLPLAYTNGVDEGGNQWVNLNFFGYTGGAGAAYQTDGWGLYPPVMTGVTLPSIEMNEIQYPSRVLRHEYVADFTGSGKWRGTPGLDVQIQHLDNSSTSVMMAGVRNTTKGFVGGHDAPSNKVIVNYGSENEQDVEETAFAIKMPPGGIIQFYRAGGGGWGDPFERDPELVLEDVKNGYVSIEAAEKEYGVIIDREDLSVNIDKTNRHRNSSKKKRMSD</sequence>
<dbReference type="InterPro" id="IPR045079">
    <property type="entry name" value="Oxoprolinase-like"/>
</dbReference>
<evidence type="ECO:0000313" key="2">
    <source>
        <dbReference type="EMBL" id="MFC4403406.1"/>
    </source>
</evidence>
<dbReference type="PANTHER" id="PTHR11365:SF23">
    <property type="entry name" value="HYPOTHETICAL 5-OXOPROLINASE (EUROFUNG)-RELATED"/>
    <property type="match status" value="1"/>
</dbReference>
<dbReference type="Proteomes" id="UP001595882">
    <property type="component" value="Unassembled WGS sequence"/>
</dbReference>
<accession>A0ABV8WYE1</accession>
<protein>
    <submittedName>
        <fullName evidence="2">Hydantoinase B/oxoprolinase family protein</fullName>
    </submittedName>
</protein>
<keyword evidence="3" id="KW-1185">Reference proteome</keyword>
<dbReference type="PANTHER" id="PTHR11365">
    <property type="entry name" value="5-OXOPROLINASE RELATED"/>
    <property type="match status" value="1"/>
</dbReference>
<dbReference type="RefSeq" id="WP_390251899.1">
    <property type="nucleotide sequence ID" value="NZ_JBHSDT010000004.1"/>
</dbReference>
<evidence type="ECO:0000259" key="1">
    <source>
        <dbReference type="Pfam" id="PF02538"/>
    </source>
</evidence>
<dbReference type="Pfam" id="PF02538">
    <property type="entry name" value="Hydantoinase_B"/>
    <property type="match status" value="1"/>
</dbReference>
<dbReference type="InterPro" id="IPR003692">
    <property type="entry name" value="Hydantoinase_B"/>
</dbReference>
<name>A0ABV8WYE1_9BACI</name>
<reference evidence="3" key="1">
    <citation type="journal article" date="2019" name="Int. J. Syst. Evol. Microbiol.">
        <title>The Global Catalogue of Microorganisms (GCM) 10K type strain sequencing project: providing services to taxonomists for standard genome sequencing and annotation.</title>
        <authorList>
            <consortium name="The Broad Institute Genomics Platform"/>
            <consortium name="The Broad Institute Genome Sequencing Center for Infectious Disease"/>
            <person name="Wu L."/>
            <person name="Ma J."/>
        </authorList>
    </citation>
    <scope>NUCLEOTIDE SEQUENCE [LARGE SCALE GENOMIC DNA]</scope>
    <source>
        <strain evidence="3">CCUG 37865</strain>
    </source>
</reference>
<organism evidence="2 3">
    <name type="scientific">Gracilibacillus xinjiangensis</name>
    <dbReference type="NCBI Taxonomy" id="1193282"/>
    <lineage>
        <taxon>Bacteria</taxon>
        <taxon>Bacillati</taxon>
        <taxon>Bacillota</taxon>
        <taxon>Bacilli</taxon>
        <taxon>Bacillales</taxon>
        <taxon>Bacillaceae</taxon>
        <taxon>Gracilibacillus</taxon>
    </lineage>
</organism>
<evidence type="ECO:0000313" key="3">
    <source>
        <dbReference type="Proteomes" id="UP001595882"/>
    </source>
</evidence>